<reference evidence="1" key="2">
    <citation type="journal article" date="2015" name="Data Brief">
        <title>Shoot transcriptome of the giant reed, Arundo donax.</title>
        <authorList>
            <person name="Barrero R.A."/>
            <person name="Guerrero F.D."/>
            <person name="Moolhuijzen P."/>
            <person name="Goolsby J.A."/>
            <person name="Tidwell J."/>
            <person name="Bellgard S.E."/>
            <person name="Bellgard M.I."/>
        </authorList>
    </citation>
    <scope>NUCLEOTIDE SEQUENCE</scope>
    <source>
        <tissue evidence="1">Shoot tissue taken approximately 20 cm above the soil surface</tissue>
    </source>
</reference>
<accession>A0A0A8ZCH2</accession>
<dbReference type="EMBL" id="GBRH01263455">
    <property type="protein sequence ID" value="JAD34440.1"/>
    <property type="molecule type" value="Transcribed_RNA"/>
</dbReference>
<sequence>MLDEDITDLVKKMVGKEVDEVKLPIVYVALPPPPSPSR</sequence>
<dbReference type="AlphaFoldDB" id="A0A0A8ZCH2"/>
<name>A0A0A8ZCH2_ARUDO</name>
<proteinExistence type="predicted"/>
<protein>
    <submittedName>
        <fullName evidence="1">Uncharacterized protein</fullName>
    </submittedName>
</protein>
<evidence type="ECO:0000313" key="1">
    <source>
        <dbReference type="EMBL" id="JAD34440.1"/>
    </source>
</evidence>
<reference evidence="1" key="1">
    <citation type="submission" date="2014-09" db="EMBL/GenBank/DDBJ databases">
        <authorList>
            <person name="Magalhaes I.L.F."/>
            <person name="Oliveira U."/>
            <person name="Santos F.R."/>
            <person name="Vidigal T.H.D.A."/>
            <person name="Brescovit A.D."/>
            <person name="Santos A.J."/>
        </authorList>
    </citation>
    <scope>NUCLEOTIDE SEQUENCE</scope>
    <source>
        <tissue evidence="1">Shoot tissue taken approximately 20 cm above the soil surface</tissue>
    </source>
</reference>
<organism evidence="1">
    <name type="scientific">Arundo donax</name>
    <name type="common">Giant reed</name>
    <name type="synonym">Donax arundinaceus</name>
    <dbReference type="NCBI Taxonomy" id="35708"/>
    <lineage>
        <taxon>Eukaryota</taxon>
        <taxon>Viridiplantae</taxon>
        <taxon>Streptophyta</taxon>
        <taxon>Embryophyta</taxon>
        <taxon>Tracheophyta</taxon>
        <taxon>Spermatophyta</taxon>
        <taxon>Magnoliopsida</taxon>
        <taxon>Liliopsida</taxon>
        <taxon>Poales</taxon>
        <taxon>Poaceae</taxon>
        <taxon>PACMAD clade</taxon>
        <taxon>Arundinoideae</taxon>
        <taxon>Arundineae</taxon>
        <taxon>Arundo</taxon>
    </lineage>
</organism>